<organism evidence="3 4">
    <name type="scientific">Lophiostoma macrostomum CBS 122681</name>
    <dbReference type="NCBI Taxonomy" id="1314788"/>
    <lineage>
        <taxon>Eukaryota</taxon>
        <taxon>Fungi</taxon>
        <taxon>Dikarya</taxon>
        <taxon>Ascomycota</taxon>
        <taxon>Pezizomycotina</taxon>
        <taxon>Dothideomycetes</taxon>
        <taxon>Pleosporomycetidae</taxon>
        <taxon>Pleosporales</taxon>
        <taxon>Lophiostomataceae</taxon>
        <taxon>Lophiostoma</taxon>
    </lineage>
</organism>
<accession>A0A6A6ST02</accession>
<sequence length="393" mass="44073">MRLMAWLWFSGLLSAGALSSPTVVSAAVSRSLNPREDADRTIYAGERPSDRTIYTVLSLFCMMVLSLMLGSRFSKLRKNAMMKRNITSILVLILYVLVISFIVCTAVMLSGQGLYNHGLCTAATWICLLLYTAVKLVIYVFIVERVHIVRAPFVRRSRDWLYIISLVVMLISFGAVAINAYLSPIIEMDPADGRCHMGIPGKASIPFMTVDIAVNVALTSIFFYLLRPVVKLHGVSSLSGVFGSNTRRRIRDVETEIRKGTNIQRAIRTLLWKSLFGSMLIMLPTVANMVQFYIMSGKELALICLTLCTMDVSWDTIVIHWLTFGSAEAEKDLTRSLTSSYQARRNQSETPILEHDVRLDTPRPDLMEPQKAFATKTMLREPSDDSIALKSPR</sequence>
<dbReference type="AlphaFoldDB" id="A0A6A6ST02"/>
<keyword evidence="1" id="KW-0472">Membrane</keyword>
<evidence type="ECO:0000256" key="1">
    <source>
        <dbReference type="SAM" id="Phobius"/>
    </source>
</evidence>
<keyword evidence="2" id="KW-0732">Signal</keyword>
<feature type="chain" id="PRO_5025561258" description="G-protein coupled receptors family 1 profile domain-containing protein" evidence="2">
    <location>
        <begin position="20"/>
        <end position="393"/>
    </location>
</feature>
<evidence type="ECO:0000256" key="2">
    <source>
        <dbReference type="SAM" id="SignalP"/>
    </source>
</evidence>
<dbReference type="PANTHER" id="PTHR38848:SF3">
    <property type="entry name" value="G-PROTEIN COUPLED RECEPTORS FAMILY 3 PROFILE DOMAIN-CONTAINING PROTEIN"/>
    <property type="match status" value="1"/>
</dbReference>
<gene>
    <name evidence="3" type="ORF">K491DRAFT_608173</name>
</gene>
<protein>
    <recommendedName>
        <fullName evidence="5">G-protein coupled receptors family 1 profile domain-containing protein</fullName>
    </recommendedName>
</protein>
<dbReference type="OrthoDB" id="3210850at2759"/>
<reference evidence="3" key="1">
    <citation type="journal article" date="2020" name="Stud. Mycol.">
        <title>101 Dothideomycetes genomes: a test case for predicting lifestyles and emergence of pathogens.</title>
        <authorList>
            <person name="Haridas S."/>
            <person name="Albert R."/>
            <person name="Binder M."/>
            <person name="Bloem J."/>
            <person name="Labutti K."/>
            <person name="Salamov A."/>
            <person name="Andreopoulos B."/>
            <person name="Baker S."/>
            <person name="Barry K."/>
            <person name="Bills G."/>
            <person name="Bluhm B."/>
            <person name="Cannon C."/>
            <person name="Castanera R."/>
            <person name="Culley D."/>
            <person name="Daum C."/>
            <person name="Ezra D."/>
            <person name="Gonzalez J."/>
            <person name="Henrissat B."/>
            <person name="Kuo A."/>
            <person name="Liang C."/>
            <person name="Lipzen A."/>
            <person name="Lutzoni F."/>
            <person name="Magnuson J."/>
            <person name="Mondo S."/>
            <person name="Nolan M."/>
            <person name="Ohm R."/>
            <person name="Pangilinan J."/>
            <person name="Park H.-J."/>
            <person name="Ramirez L."/>
            <person name="Alfaro M."/>
            <person name="Sun H."/>
            <person name="Tritt A."/>
            <person name="Yoshinaga Y."/>
            <person name="Zwiers L.-H."/>
            <person name="Turgeon B."/>
            <person name="Goodwin S."/>
            <person name="Spatafora J."/>
            <person name="Crous P."/>
            <person name="Grigoriev I."/>
        </authorList>
    </citation>
    <scope>NUCLEOTIDE SEQUENCE</scope>
    <source>
        <strain evidence="3">CBS 122681</strain>
    </source>
</reference>
<feature type="transmembrane region" description="Helical" evidence="1">
    <location>
        <begin position="52"/>
        <end position="69"/>
    </location>
</feature>
<evidence type="ECO:0000313" key="4">
    <source>
        <dbReference type="Proteomes" id="UP000799324"/>
    </source>
</evidence>
<name>A0A6A6ST02_9PLEO</name>
<proteinExistence type="predicted"/>
<feature type="transmembrane region" description="Helical" evidence="1">
    <location>
        <begin position="275"/>
        <end position="294"/>
    </location>
</feature>
<feature type="transmembrane region" description="Helical" evidence="1">
    <location>
        <begin position="89"/>
        <end position="110"/>
    </location>
</feature>
<feature type="signal peptide" evidence="2">
    <location>
        <begin position="1"/>
        <end position="19"/>
    </location>
</feature>
<keyword evidence="1" id="KW-1133">Transmembrane helix</keyword>
<keyword evidence="4" id="KW-1185">Reference proteome</keyword>
<dbReference type="EMBL" id="MU004444">
    <property type="protein sequence ID" value="KAF2650780.1"/>
    <property type="molecule type" value="Genomic_DNA"/>
</dbReference>
<dbReference type="PANTHER" id="PTHR38848">
    <property type="entry name" value="G-PROTEIN COUPLED RECEPTORS FAMILY 3 PROFILE DOMAIN-CONTAINING PROTEIN"/>
    <property type="match status" value="1"/>
</dbReference>
<evidence type="ECO:0000313" key="3">
    <source>
        <dbReference type="EMBL" id="KAF2650780.1"/>
    </source>
</evidence>
<feature type="transmembrane region" description="Helical" evidence="1">
    <location>
        <begin position="203"/>
        <end position="226"/>
    </location>
</feature>
<feature type="transmembrane region" description="Helical" evidence="1">
    <location>
        <begin position="122"/>
        <end position="142"/>
    </location>
</feature>
<dbReference type="Proteomes" id="UP000799324">
    <property type="component" value="Unassembled WGS sequence"/>
</dbReference>
<feature type="transmembrane region" description="Helical" evidence="1">
    <location>
        <begin position="162"/>
        <end position="183"/>
    </location>
</feature>
<keyword evidence="1" id="KW-0812">Transmembrane</keyword>
<evidence type="ECO:0008006" key="5">
    <source>
        <dbReference type="Google" id="ProtNLM"/>
    </source>
</evidence>